<reference evidence="5 6" key="2">
    <citation type="submission" date="2018-10" db="EMBL/GenBank/DDBJ databases">
        <authorList>
            <consortium name="Pathogen Informatics"/>
        </authorList>
    </citation>
    <scope>NUCLEOTIDE SEQUENCE [LARGE SCALE GENOMIC DNA]</scope>
</reference>
<keyword evidence="3" id="KW-0472">Membrane</keyword>
<gene>
    <name evidence="5" type="ORF">EVEC_LOCUS3535</name>
</gene>
<evidence type="ECO:0000313" key="7">
    <source>
        <dbReference type="WBParaSite" id="EVEC_0000382701-mRNA-1"/>
    </source>
</evidence>
<evidence type="ECO:0000256" key="1">
    <source>
        <dbReference type="PROSITE-ProRule" id="PRU00076"/>
    </source>
</evidence>
<feature type="region of interest" description="Disordered" evidence="2">
    <location>
        <begin position="566"/>
        <end position="585"/>
    </location>
</feature>
<feature type="transmembrane region" description="Helical" evidence="3">
    <location>
        <begin position="1253"/>
        <end position="1272"/>
    </location>
</feature>
<dbReference type="PROSITE" id="PS00022">
    <property type="entry name" value="EGF_1"/>
    <property type="match status" value="1"/>
</dbReference>
<evidence type="ECO:0000256" key="2">
    <source>
        <dbReference type="SAM" id="MobiDB-lite"/>
    </source>
</evidence>
<dbReference type="PROSITE" id="PS50026">
    <property type="entry name" value="EGF_3"/>
    <property type="match status" value="1"/>
</dbReference>
<feature type="region of interest" description="Disordered" evidence="2">
    <location>
        <begin position="289"/>
        <end position="311"/>
    </location>
</feature>
<keyword evidence="6" id="KW-1185">Reference proteome</keyword>
<keyword evidence="3" id="KW-0812">Transmembrane</keyword>
<dbReference type="STRING" id="51028.A0A0N4V1J6"/>
<feature type="compositionally biased region" description="Low complexity" evidence="2">
    <location>
        <begin position="242"/>
        <end position="251"/>
    </location>
</feature>
<dbReference type="InterPro" id="IPR000742">
    <property type="entry name" value="EGF"/>
</dbReference>
<comment type="caution">
    <text evidence="1">Lacks conserved residue(s) required for the propagation of feature annotation.</text>
</comment>
<keyword evidence="3" id="KW-1133">Transmembrane helix</keyword>
<feature type="compositionally biased region" description="Polar residues" evidence="2">
    <location>
        <begin position="457"/>
        <end position="487"/>
    </location>
</feature>
<sequence length="1777" mass="199686">MTNTNTTRNAATFKLNSSTTISTRTTEANTSITEPMANSEATASTNATVRITKDDTSKIIKFSTTISTTIRTAAQNASTISTKKITRANISNTTTATTTKYNTTIDTTKDIDTEIFTKFAAETNAPVNVSVESILLTPVKTTPLIVETTAENYFHDIVMHQNATLFPSSCVIHNEFTSSCATKASLPLPSTTDTTTDTRFTSNPIIMTTKLTSASKTDSSHQSNLSEFVRSSQSQVAQERNLTSPTTTTRETTTLLYAKKSTVPVSLMQSTETKTSLYFKKTLKTAQSLPFPKTPKTPEQPMEDIKPTPSSSLETTYLPYSVKKINATVPNYSEKNAISITSTHSSKPLLTGSTSNPTKPQQSVDIPQSEETSYFTALQYENVDKTTYKPITSKQLQKLRDTSTGMNLEKLLKTTVPSDLNNSITIKYQLRTEEQQTKASYSENVTPPYHTKERRSTTSSAYFVESTRGSFTSQRERSTQSAPTPYTQNALSTFTSLISTNHLTQNVGKTTDINSFRSEELSELTTLPPGEEKLVTLPPASTITPINTFWSLLFTVTTKMDEASKLRKTTRKATPPDTREASPSKTISTVDLTKNLDFKKTSTSIPPVTTTITVVEAGKHHPTAFRRTTITTATLPSYSLQNFMRTKTHSEEQKDFGISRTTSKHSYSAISNEEQFTMLAKTTKKSAISDAQEATAILENPPNYHATVKAEFPTNALRASDPVSTTKNATQGNIYYTADLYGTTNYDRTYNTIFDYAKNKNTASENLSSAITTGFLATQSQQAGESQIGSTEATETSSTNKAAHLTTRSFFNASKAERNIATSKSLHQGTAASPSVVTSTKESLRKSTSEECKLPCPSNGWVEGEEYCYTFLASRKFKSYEDALSQCQDYLTMIGRSDLESPENIKIFKTSRESLQINELIYIYAEKTNKYKRYRQVEVVNLTSSTAYMLKVQYNIMSTEEAKNVDAICKLPKYCTEPRCHFKEFQVDHSRQEYILLPSYSSVGVNQEVTLQCTADPKNLKLLTYVCGSDGHFEPPPSEKLCEVTKDRERESETNSEVRAHKKSCNECYSRGTSRCLQVGPGKVQCLCKKGWSMASCWKSPRYCDKIDCGDHGKCVEKVDHGRCVCESGWSGTVCSVNTAKLFSPKIYDEANSTAALEMRNMYPHEMLQNHRLRTLLFGTVLSFLFRHPAYLSLNTTYGARIYNFLINVLFTTGQCFYVKEAENVLNLFNGANINAWDISLNNSSPMRYLRNVLFCYVFASLMVFLATLFNWDYVTASWALLGTFDDKYANSSLFLVALNFATVLSAVSAVERAFTVKMFRPDFHHSVVKYFVDQLPYEVGKRLVPVERTPLFIVIGTFLHFLTWFLILLSTSDLSSRIASTCATVVFVLYGIYISLEAIETLSPVKKYATIAFMTLLPKNISPKYEFHDMKTRNEILAEWKCEKCNSEKAYEKKLLNNIKSKNLGQCKVVNGKLSEKHSEMPYELSYQLPDDPPPPMASMDHFMAANSEYVPIFYCQIVQRELTTFYLARRKNGSSQEEAIQYAMDLYYGYDDYEREITSQRTLVVHQWLCDIKSADKLPDNTLVEKASKEIFISFELPLPKKFESSLNNSSVFYKLVHVDGETRPALVTRNPAITLKFQESEMMKTIADEVSARNEPYDYLYSNDFIVEYLEGKYGKDVIADLLNIQPGSINTISFCSLSKNIERNPRMRPLDDFWLDENLPGFTGPRRRCNWNGFVFNSSERLQQFLNDLLEKQQDDDLDNSMECETACSIIRS</sequence>
<evidence type="ECO:0000313" key="6">
    <source>
        <dbReference type="Proteomes" id="UP000274131"/>
    </source>
</evidence>
<dbReference type="WBParaSite" id="EVEC_0000382701-mRNA-1">
    <property type="protein sequence ID" value="EVEC_0000382701-mRNA-1"/>
    <property type="gene ID" value="EVEC_0000382701"/>
</dbReference>
<protein>
    <submittedName>
        <fullName evidence="7">EGF-like domain-containing protein</fullName>
    </submittedName>
</protein>
<proteinExistence type="predicted"/>
<feature type="compositionally biased region" description="Low complexity" evidence="2">
    <location>
        <begin position="1"/>
        <end position="12"/>
    </location>
</feature>
<feature type="transmembrane region" description="Helical" evidence="3">
    <location>
        <begin position="1379"/>
        <end position="1397"/>
    </location>
</feature>
<feature type="region of interest" description="Disordered" evidence="2">
    <location>
        <begin position="782"/>
        <end position="801"/>
    </location>
</feature>
<keyword evidence="1" id="KW-0245">EGF-like domain</keyword>
<feature type="domain" description="EGF-like" evidence="4">
    <location>
        <begin position="1100"/>
        <end position="1136"/>
    </location>
</feature>
<dbReference type="InterPro" id="IPR009030">
    <property type="entry name" value="Growth_fac_rcpt_cys_sf"/>
</dbReference>
<name>A0A0N4V1J6_ENTVE</name>
<organism evidence="7">
    <name type="scientific">Enterobius vermicularis</name>
    <name type="common">Human pinworm</name>
    <dbReference type="NCBI Taxonomy" id="51028"/>
    <lineage>
        <taxon>Eukaryota</taxon>
        <taxon>Metazoa</taxon>
        <taxon>Ecdysozoa</taxon>
        <taxon>Nematoda</taxon>
        <taxon>Chromadorea</taxon>
        <taxon>Rhabditida</taxon>
        <taxon>Spirurina</taxon>
        <taxon>Oxyuridomorpha</taxon>
        <taxon>Oxyuroidea</taxon>
        <taxon>Oxyuridae</taxon>
        <taxon>Enterobius</taxon>
    </lineage>
</organism>
<dbReference type="Proteomes" id="UP000274131">
    <property type="component" value="Unassembled WGS sequence"/>
</dbReference>
<feature type="region of interest" description="Disordered" evidence="2">
    <location>
        <begin position="343"/>
        <end position="368"/>
    </location>
</feature>
<evidence type="ECO:0000313" key="5">
    <source>
        <dbReference type="EMBL" id="VDD88392.1"/>
    </source>
</evidence>
<dbReference type="Gene3D" id="2.10.25.10">
    <property type="entry name" value="Laminin"/>
    <property type="match status" value="1"/>
</dbReference>
<evidence type="ECO:0000256" key="3">
    <source>
        <dbReference type="SAM" id="Phobius"/>
    </source>
</evidence>
<feature type="transmembrane region" description="Helical" evidence="3">
    <location>
        <begin position="1292"/>
        <end position="1311"/>
    </location>
</feature>
<evidence type="ECO:0000259" key="4">
    <source>
        <dbReference type="PROSITE" id="PS50026"/>
    </source>
</evidence>
<feature type="disulfide bond" evidence="1">
    <location>
        <begin position="1126"/>
        <end position="1135"/>
    </location>
</feature>
<accession>A0A0N4V1J6</accession>
<dbReference type="PROSITE" id="PS01186">
    <property type="entry name" value="EGF_2"/>
    <property type="match status" value="1"/>
</dbReference>
<reference evidence="7" key="1">
    <citation type="submission" date="2017-02" db="UniProtKB">
        <authorList>
            <consortium name="WormBaseParasite"/>
        </authorList>
    </citation>
    <scope>IDENTIFICATION</scope>
</reference>
<dbReference type="EMBL" id="UXUI01007618">
    <property type="protein sequence ID" value="VDD88392.1"/>
    <property type="molecule type" value="Genomic_DNA"/>
</dbReference>
<keyword evidence="1" id="KW-1015">Disulfide bond</keyword>
<feature type="region of interest" description="Disordered" evidence="2">
    <location>
        <begin position="213"/>
        <end position="251"/>
    </location>
</feature>
<dbReference type="OrthoDB" id="5860110at2759"/>
<feature type="transmembrane region" description="Helical" evidence="3">
    <location>
        <begin position="1352"/>
        <end position="1373"/>
    </location>
</feature>
<feature type="region of interest" description="Disordered" evidence="2">
    <location>
        <begin position="434"/>
        <end position="487"/>
    </location>
</feature>
<feature type="compositionally biased region" description="Polar residues" evidence="2">
    <location>
        <begin position="14"/>
        <end position="33"/>
    </location>
</feature>
<dbReference type="CDD" id="cd00054">
    <property type="entry name" value="EGF_CA"/>
    <property type="match status" value="1"/>
</dbReference>
<feature type="compositionally biased region" description="Polar residues" evidence="2">
    <location>
        <begin position="213"/>
        <end position="241"/>
    </location>
</feature>
<feature type="region of interest" description="Disordered" evidence="2">
    <location>
        <begin position="1"/>
        <end position="44"/>
    </location>
</feature>
<dbReference type="SUPFAM" id="SSF57184">
    <property type="entry name" value="Growth factor receptor domain"/>
    <property type="match status" value="1"/>
</dbReference>